<dbReference type="Pfam" id="PF01584">
    <property type="entry name" value="CheW"/>
    <property type="match status" value="1"/>
</dbReference>
<feature type="domain" description="CheW-like" evidence="1">
    <location>
        <begin position="41"/>
        <end position="187"/>
    </location>
</feature>
<dbReference type="AlphaFoldDB" id="A0A3A8I769"/>
<reference evidence="2 3" key="1">
    <citation type="submission" date="2020-05" db="EMBL/GenBank/DDBJ databases">
        <authorList>
            <person name="Whitworth D."/>
        </authorList>
    </citation>
    <scope>NUCLEOTIDE SEQUENCE [LARGE SCALE GENOMIC DNA]</scope>
    <source>
        <strain evidence="2 3">AB043B</strain>
    </source>
</reference>
<dbReference type="Gene3D" id="2.40.50.180">
    <property type="entry name" value="CheA-289, Domain 4"/>
    <property type="match status" value="1"/>
</dbReference>
<evidence type="ECO:0000313" key="2">
    <source>
        <dbReference type="EMBL" id="NOK34303.1"/>
    </source>
</evidence>
<sequence>MHRFEALLDAFFYRPDEDVGGLLDFAAGSDDLAPPLLVEEPVEYLAFRLESECYAVPILAVREICKVPLLTEIPRAEPHLLGVMNLRGELLPVYDVKMRLRLAEAPPLVAGPDAGLPPRAARILVLKMDDGPAGVWVDSVAGVVRLKPSMVELSPAGLRGERDCVAGLGRKGSQLYILLDPEQALAP</sequence>
<dbReference type="SUPFAM" id="SSF50341">
    <property type="entry name" value="CheW-like"/>
    <property type="match status" value="1"/>
</dbReference>
<dbReference type="GO" id="GO:0005829">
    <property type="term" value="C:cytosol"/>
    <property type="evidence" value="ECO:0007669"/>
    <property type="project" value="TreeGrafter"/>
</dbReference>
<dbReference type="PANTHER" id="PTHR22617">
    <property type="entry name" value="CHEMOTAXIS SENSOR HISTIDINE KINASE-RELATED"/>
    <property type="match status" value="1"/>
</dbReference>
<dbReference type="InterPro" id="IPR036061">
    <property type="entry name" value="CheW-like_dom_sf"/>
</dbReference>
<dbReference type="SMART" id="SM00260">
    <property type="entry name" value="CheW"/>
    <property type="match status" value="1"/>
</dbReference>
<accession>A0A3A8I769</accession>
<evidence type="ECO:0000313" key="3">
    <source>
        <dbReference type="Proteomes" id="UP000563426"/>
    </source>
</evidence>
<dbReference type="GO" id="GO:0006935">
    <property type="term" value="P:chemotaxis"/>
    <property type="evidence" value="ECO:0007669"/>
    <property type="project" value="InterPro"/>
</dbReference>
<dbReference type="EMBL" id="JABFJV010000065">
    <property type="protein sequence ID" value="NOK34303.1"/>
    <property type="molecule type" value="Genomic_DNA"/>
</dbReference>
<name>A0A3A8I769_9BACT</name>
<proteinExistence type="predicted"/>
<keyword evidence="3" id="KW-1185">Reference proteome</keyword>
<dbReference type="Gene3D" id="2.30.30.40">
    <property type="entry name" value="SH3 Domains"/>
    <property type="match status" value="1"/>
</dbReference>
<dbReference type="RefSeq" id="WP_120525325.1">
    <property type="nucleotide sequence ID" value="NZ_JABFJV010000065.1"/>
</dbReference>
<comment type="caution">
    <text evidence="2">The sequence shown here is derived from an EMBL/GenBank/DDBJ whole genome shotgun (WGS) entry which is preliminary data.</text>
</comment>
<protein>
    <submittedName>
        <fullName evidence="2">Purine-binding chemotaxis protein CheW</fullName>
    </submittedName>
</protein>
<dbReference type="InterPro" id="IPR039315">
    <property type="entry name" value="CheW"/>
</dbReference>
<dbReference type="OrthoDB" id="9790406at2"/>
<evidence type="ECO:0000259" key="1">
    <source>
        <dbReference type="PROSITE" id="PS50851"/>
    </source>
</evidence>
<organism evidence="2 3">
    <name type="scientific">Corallococcus exercitus</name>
    <dbReference type="NCBI Taxonomy" id="2316736"/>
    <lineage>
        <taxon>Bacteria</taxon>
        <taxon>Pseudomonadati</taxon>
        <taxon>Myxococcota</taxon>
        <taxon>Myxococcia</taxon>
        <taxon>Myxococcales</taxon>
        <taxon>Cystobacterineae</taxon>
        <taxon>Myxococcaceae</taxon>
        <taxon>Corallococcus</taxon>
    </lineage>
</organism>
<dbReference type="GO" id="GO:0007165">
    <property type="term" value="P:signal transduction"/>
    <property type="evidence" value="ECO:0007669"/>
    <property type="project" value="InterPro"/>
</dbReference>
<dbReference type="Proteomes" id="UP000563426">
    <property type="component" value="Unassembled WGS sequence"/>
</dbReference>
<gene>
    <name evidence="2" type="ORF">HMI49_13960</name>
</gene>
<dbReference type="InterPro" id="IPR002545">
    <property type="entry name" value="CheW-lke_dom"/>
</dbReference>
<dbReference type="PANTHER" id="PTHR22617:SF23">
    <property type="entry name" value="CHEMOTAXIS PROTEIN CHEW"/>
    <property type="match status" value="1"/>
</dbReference>
<dbReference type="PROSITE" id="PS50851">
    <property type="entry name" value="CHEW"/>
    <property type="match status" value="1"/>
</dbReference>